<reference evidence="3" key="1">
    <citation type="journal article" date="2023" name="bioRxiv">
        <title>Complete genome of the Medicago anthracnose fungus, Colletotrichum destructivum, reveals a mini-chromosome-like region within a core chromosome.</title>
        <authorList>
            <person name="Lapalu N."/>
            <person name="Simon A."/>
            <person name="Lu A."/>
            <person name="Plaumann P.-L."/>
            <person name="Amselem J."/>
            <person name="Pigne S."/>
            <person name="Auger A."/>
            <person name="Koch C."/>
            <person name="Dallery J.-F."/>
            <person name="O'Connell R.J."/>
        </authorList>
    </citation>
    <scope>NUCLEOTIDE SEQUENCE [LARGE SCALE GENOMIC DNA]</scope>
    <source>
        <strain evidence="3">CBS 520.97</strain>
    </source>
</reference>
<feature type="compositionally biased region" description="Low complexity" evidence="1">
    <location>
        <begin position="78"/>
        <end position="93"/>
    </location>
</feature>
<evidence type="ECO:0000256" key="1">
    <source>
        <dbReference type="SAM" id="MobiDB-lite"/>
    </source>
</evidence>
<proteinExistence type="predicted"/>
<keyword evidence="3" id="KW-1185">Reference proteome</keyword>
<dbReference type="RefSeq" id="XP_062785554.1">
    <property type="nucleotide sequence ID" value="XM_062929503.1"/>
</dbReference>
<feature type="region of interest" description="Disordered" evidence="1">
    <location>
        <begin position="78"/>
        <end position="102"/>
    </location>
</feature>
<evidence type="ECO:0000313" key="2">
    <source>
        <dbReference type="EMBL" id="WQF88333.1"/>
    </source>
</evidence>
<name>A0AAX4IYG2_9PEZI</name>
<feature type="region of interest" description="Disordered" evidence="1">
    <location>
        <begin position="22"/>
        <end position="41"/>
    </location>
</feature>
<accession>A0AAX4IYG2</accession>
<sequence length="127" mass="14337">MERRILSGSSWSMLLLQPPASSLRARQTGDKEGHGARQGNLLSWQTPEQRNDEVPLFLFFFSLFFWRHSLRSCSRMPTPLSSSSFLPVSPVGPRESSRGAVDGCQVKTMRARPEAADRKMTVEQWIG</sequence>
<dbReference type="Proteomes" id="UP001322277">
    <property type="component" value="Chromosome 9"/>
</dbReference>
<organism evidence="2 3">
    <name type="scientific">Colletotrichum destructivum</name>
    <dbReference type="NCBI Taxonomy" id="34406"/>
    <lineage>
        <taxon>Eukaryota</taxon>
        <taxon>Fungi</taxon>
        <taxon>Dikarya</taxon>
        <taxon>Ascomycota</taxon>
        <taxon>Pezizomycotina</taxon>
        <taxon>Sordariomycetes</taxon>
        <taxon>Hypocreomycetidae</taxon>
        <taxon>Glomerellales</taxon>
        <taxon>Glomerellaceae</taxon>
        <taxon>Colletotrichum</taxon>
        <taxon>Colletotrichum destructivum species complex</taxon>
    </lineage>
</organism>
<dbReference type="AlphaFoldDB" id="A0AAX4IYG2"/>
<evidence type="ECO:0000313" key="3">
    <source>
        <dbReference type="Proteomes" id="UP001322277"/>
    </source>
</evidence>
<protein>
    <submittedName>
        <fullName evidence="2">Uncharacterized protein</fullName>
    </submittedName>
</protein>
<gene>
    <name evidence="2" type="ORF">CDEST_13347</name>
</gene>
<dbReference type="EMBL" id="CP137313">
    <property type="protein sequence ID" value="WQF88333.1"/>
    <property type="molecule type" value="Genomic_DNA"/>
</dbReference>
<dbReference type="KEGG" id="cdet:87949847"/>
<dbReference type="GeneID" id="87949847"/>